<feature type="chain" id="PRO_5040367369" description="Glycoside hydrolase 131 catalytic N-terminal domain-containing protein" evidence="1">
    <location>
        <begin position="17"/>
        <end position="312"/>
    </location>
</feature>
<sequence length="312" mass="34228">MHYLPALVLHFGLATAASVYQRKSLSNESAGTISCPIIFDGRIPLNATLQSFDNANTSTFISSAVKGENLTWSEILLFPNNTAPALFDPSDTYKPLEVTIDERSQFRPGGASGKLQNAFRRAGLIFKDDLNDPGADAADNGTITFHWSIKSDPQRPLNLTHGYMNVWHEKADYSGNQFMFVGGLILPGDGGNGIDTKEEKEKWRIQDFNKNSIFETPMLFDAWQNFAVQMDYVENTIRVFYSAGNTPLKAATEALPNENGGGGQLQVGIIKKPTETKTALYDGYQEYLPNQAEGLIYSGVFVEDSTGGCVSV</sequence>
<organism evidence="3 4">
    <name type="scientific">Curvularia clavata</name>
    <dbReference type="NCBI Taxonomy" id="95742"/>
    <lineage>
        <taxon>Eukaryota</taxon>
        <taxon>Fungi</taxon>
        <taxon>Dikarya</taxon>
        <taxon>Ascomycota</taxon>
        <taxon>Pezizomycotina</taxon>
        <taxon>Dothideomycetes</taxon>
        <taxon>Pleosporomycetidae</taxon>
        <taxon>Pleosporales</taxon>
        <taxon>Pleosporineae</taxon>
        <taxon>Pleosporaceae</taxon>
        <taxon>Curvularia</taxon>
    </lineage>
</organism>
<evidence type="ECO:0000256" key="1">
    <source>
        <dbReference type="SAM" id="SignalP"/>
    </source>
</evidence>
<dbReference type="InterPro" id="IPR041524">
    <property type="entry name" value="GH131_N"/>
</dbReference>
<evidence type="ECO:0000259" key="2">
    <source>
        <dbReference type="Pfam" id="PF18271"/>
    </source>
</evidence>
<evidence type="ECO:0000313" key="4">
    <source>
        <dbReference type="Proteomes" id="UP001056012"/>
    </source>
</evidence>
<dbReference type="AlphaFoldDB" id="A0A9Q8Z6F4"/>
<dbReference type="Proteomes" id="UP001056012">
    <property type="component" value="Chromosome 3"/>
</dbReference>
<dbReference type="PANTHER" id="PTHR34612">
    <property type="entry name" value="GH131_N DOMAIN-CONTAINING PROTEIN"/>
    <property type="match status" value="1"/>
</dbReference>
<dbReference type="Gene3D" id="2.60.120.1160">
    <property type="match status" value="1"/>
</dbReference>
<keyword evidence="4" id="KW-1185">Reference proteome</keyword>
<feature type="signal peptide" evidence="1">
    <location>
        <begin position="1"/>
        <end position="16"/>
    </location>
</feature>
<dbReference type="EMBL" id="CP089276">
    <property type="protein sequence ID" value="USP76874.1"/>
    <property type="molecule type" value="Genomic_DNA"/>
</dbReference>
<proteinExistence type="predicted"/>
<evidence type="ECO:0000313" key="3">
    <source>
        <dbReference type="EMBL" id="USP76874.1"/>
    </source>
</evidence>
<accession>A0A9Q8Z6F4</accession>
<reference evidence="3" key="1">
    <citation type="submission" date="2021-12" db="EMBL/GenBank/DDBJ databases">
        <title>Curvularia clavata genome.</title>
        <authorList>
            <person name="Cao Y."/>
        </authorList>
    </citation>
    <scope>NUCLEOTIDE SEQUENCE</scope>
    <source>
        <strain evidence="3">Yc1106</strain>
    </source>
</reference>
<protein>
    <recommendedName>
        <fullName evidence="2">Glycoside hydrolase 131 catalytic N-terminal domain-containing protein</fullName>
    </recommendedName>
</protein>
<dbReference type="VEuPathDB" id="FungiDB:yc1106_04148"/>
<gene>
    <name evidence="3" type="ORF">yc1106_04148</name>
</gene>
<dbReference type="OrthoDB" id="5283326at2759"/>
<feature type="domain" description="Glycoside hydrolase 131 catalytic N-terminal" evidence="2">
    <location>
        <begin position="37"/>
        <end position="308"/>
    </location>
</feature>
<dbReference type="Pfam" id="PF18271">
    <property type="entry name" value="GH131_N"/>
    <property type="match status" value="1"/>
</dbReference>
<dbReference type="PANTHER" id="PTHR34612:SF4">
    <property type="entry name" value="GLYCOSIDE HYDROLASE 131 CATALYTIC N-TERMINAL DOMAIN-CONTAINING PROTEIN"/>
    <property type="match status" value="1"/>
</dbReference>
<name>A0A9Q8Z6F4_CURCL</name>
<keyword evidence="1" id="KW-0732">Signal</keyword>